<dbReference type="Proteomes" id="UP000518266">
    <property type="component" value="Unassembled WGS sequence"/>
</dbReference>
<feature type="compositionally biased region" description="Polar residues" evidence="1">
    <location>
        <begin position="166"/>
        <end position="177"/>
    </location>
</feature>
<proteinExistence type="predicted"/>
<name>A0A7J5XLA9_DISMA</name>
<protein>
    <submittedName>
        <fullName evidence="2">Uncharacterized protein</fullName>
    </submittedName>
</protein>
<feature type="region of interest" description="Disordered" evidence="1">
    <location>
        <begin position="149"/>
        <end position="177"/>
    </location>
</feature>
<evidence type="ECO:0000313" key="3">
    <source>
        <dbReference type="Proteomes" id="UP000518266"/>
    </source>
</evidence>
<comment type="caution">
    <text evidence="2">The sequence shown here is derived from an EMBL/GenBank/DDBJ whole genome shotgun (WGS) entry which is preliminary data.</text>
</comment>
<dbReference type="EMBL" id="JAAKFY010000023">
    <property type="protein sequence ID" value="KAF3836958.1"/>
    <property type="molecule type" value="Genomic_DNA"/>
</dbReference>
<reference evidence="2 3" key="1">
    <citation type="submission" date="2020-03" db="EMBL/GenBank/DDBJ databases">
        <title>Dissostichus mawsoni Genome sequencing and assembly.</title>
        <authorList>
            <person name="Park H."/>
        </authorList>
    </citation>
    <scope>NUCLEOTIDE SEQUENCE [LARGE SCALE GENOMIC DNA]</scope>
    <source>
        <strain evidence="2">DM0001</strain>
        <tissue evidence="2">Muscle</tissue>
    </source>
</reference>
<organism evidence="2 3">
    <name type="scientific">Dissostichus mawsoni</name>
    <name type="common">Antarctic cod</name>
    <dbReference type="NCBI Taxonomy" id="36200"/>
    <lineage>
        <taxon>Eukaryota</taxon>
        <taxon>Metazoa</taxon>
        <taxon>Chordata</taxon>
        <taxon>Craniata</taxon>
        <taxon>Vertebrata</taxon>
        <taxon>Euteleostomi</taxon>
        <taxon>Actinopterygii</taxon>
        <taxon>Neopterygii</taxon>
        <taxon>Teleostei</taxon>
        <taxon>Neoteleostei</taxon>
        <taxon>Acanthomorphata</taxon>
        <taxon>Eupercaria</taxon>
        <taxon>Perciformes</taxon>
        <taxon>Notothenioidei</taxon>
        <taxon>Nototheniidae</taxon>
        <taxon>Dissostichus</taxon>
    </lineage>
</organism>
<feature type="compositionally biased region" description="Basic and acidic residues" evidence="1">
    <location>
        <begin position="155"/>
        <end position="165"/>
    </location>
</feature>
<dbReference type="AlphaFoldDB" id="A0A7J5XLA9"/>
<evidence type="ECO:0000256" key="1">
    <source>
        <dbReference type="SAM" id="MobiDB-lite"/>
    </source>
</evidence>
<gene>
    <name evidence="2" type="ORF">F7725_004422</name>
</gene>
<keyword evidence="3" id="KW-1185">Reference proteome</keyword>
<accession>A0A7J5XLA9</accession>
<evidence type="ECO:0000313" key="2">
    <source>
        <dbReference type="EMBL" id="KAF3836958.1"/>
    </source>
</evidence>
<sequence>MLSPLSFPNEHRKCINNVFNDLHDIYINHFLCMLKSFAEEDTGGHTFDNRTSEDIANLYSQGVGAPVEQSDVSRDTVTVANESFINDKESTWTERLAQHRQEKCEDEAYRKSLRTNSIVPFFYPENIQLYQELLQHQTPDMRSLSMDLPPIPRSDSAEDFLKDAPQENSSPTTLKPNTLSIGKVIKRML</sequence>